<reference evidence="1" key="1">
    <citation type="journal article" date="2012" name="Genome Res.">
        <title>Genomic characterization of the Bacillus cereus sensu lato species: Backdrop to the evolution of Bacillus anthracis.</title>
        <authorList>
            <person name="Zwick M.E."/>
            <person name="Joseph S.J."/>
            <person name="Didelot X."/>
            <person name="Chen P.E."/>
            <person name="Bishop-Lilly K.A."/>
            <person name="Stewart A.C."/>
            <person name="Willner K."/>
            <person name="Nolan N."/>
            <person name="Lentz S."/>
            <person name="Thomason M.K."/>
            <person name="Sozhamannan S."/>
            <person name="Mateczun A.J."/>
            <person name="Du L."/>
            <person name="Read T.D."/>
        </authorList>
    </citation>
    <scope>NUCLEOTIDE SEQUENCE [LARGE SCALE GENOMIC DNA]</scope>
    <source>
        <strain evidence="1">AH603</strain>
    </source>
</reference>
<dbReference type="Proteomes" id="UP000001753">
    <property type="component" value="Chromosome"/>
</dbReference>
<sequence length="216" mass="25420">MFAKHIKDLDSQMFDPLINVSLTEETYLEELQATLKMPFLIAKPEFIFIEEENISHHIKGLYQNLILTDDEIRIKRKPLMKQVEERLVSEGLERYLERDIKVRNLPFKLNIDFGYKHDNTMDLIQSISLQESPRENYKEGVFWKEAVLKLQSDNELNVGEFTAIVRPPSNAQKIGFSELIRQFDSIDHVTVVNYNTPEFERFIHVLKNPRGLERAL</sequence>
<proteinExistence type="predicted"/>
<comment type="caution">
    <text evidence="1">The sequence shown here is derived from an EMBL/GenBank/DDBJ whole genome shotgun (WGS) entry which is preliminary data.</text>
</comment>
<name>C2Y2H1_BACMY</name>
<evidence type="ECO:0000313" key="1">
    <source>
        <dbReference type="EMBL" id="EEL67863.1"/>
    </source>
</evidence>
<dbReference type="HOGENOM" id="CLU_1275559_0_0_9"/>
<dbReference type="EMBL" id="ACMP01000145">
    <property type="protein sequence ID" value="EEL67863.1"/>
    <property type="molecule type" value="Genomic_DNA"/>
</dbReference>
<accession>C2Y2H1</accession>
<gene>
    <name evidence="1" type="ORF">bcere0026_51680</name>
</gene>
<dbReference type="AlphaFoldDB" id="C2Y2H1"/>
<protein>
    <submittedName>
        <fullName evidence="1">Uncharacterized protein</fullName>
    </submittedName>
</protein>
<organism evidence="1">
    <name type="scientific">Bacillus mycoides</name>
    <dbReference type="NCBI Taxonomy" id="1405"/>
    <lineage>
        <taxon>Bacteria</taxon>
        <taxon>Bacillati</taxon>
        <taxon>Bacillota</taxon>
        <taxon>Bacilli</taxon>
        <taxon>Bacillales</taxon>
        <taxon>Bacillaceae</taxon>
        <taxon>Bacillus</taxon>
        <taxon>Bacillus cereus group</taxon>
    </lineage>
</organism>